<organism evidence="11 12">
    <name type="scientific">Alkalimarinus sediminis</name>
    <dbReference type="NCBI Taxonomy" id="1632866"/>
    <lineage>
        <taxon>Bacteria</taxon>
        <taxon>Pseudomonadati</taxon>
        <taxon>Pseudomonadota</taxon>
        <taxon>Gammaproteobacteria</taxon>
        <taxon>Alteromonadales</taxon>
        <taxon>Alteromonadaceae</taxon>
        <taxon>Alkalimarinus</taxon>
    </lineage>
</organism>
<keyword evidence="7 10" id="KW-0238">DNA-binding</keyword>
<evidence type="ECO:0000256" key="5">
    <source>
        <dbReference type="ARBA" id="ARBA00022842"/>
    </source>
</evidence>
<evidence type="ECO:0000256" key="8">
    <source>
        <dbReference type="ARBA" id="ARBA00023211"/>
    </source>
</evidence>
<evidence type="ECO:0000256" key="4">
    <source>
        <dbReference type="ARBA" id="ARBA00022801"/>
    </source>
</evidence>
<dbReference type="Proteomes" id="UP001164472">
    <property type="component" value="Chromosome"/>
</dbReference>
<keyword evidence="6 10" id="KW-0051">Antiviral defense</keyword>
<dbReference type="Pfam" id="PF01867">
    <property type="entry name" value="Cas_Cas1"/>
    <property type="match status" value="1"/>
</dbReference>
<dbReference type="RefSeq" id="WP_251812770.1">
    <property type="nucleotide sequence ID" value="NZ_CP101527.1"/>
</dbReference>
<feature type="binding site" evidence="10">
    <location>
        <position position="159"/>
    </location>
    <ligand>
        <name>Mn(2+)</name>
        <dbReference type="ChEBI" id="CHEBI:29035"/>
    </ligand>
</feature>
<keyword evidence="5 10" id="KW-0460">Magnesium</keyword>
<dbReference type="EC" id="3.1.-.-" evidence="10"/>
<evidence type="ECO:0000256" key="7">
    <source>
        <dbReference type="ARBA" id="ARBA00023125"/>
    </source>
</evidence>
<dbReference type="InterPro" id="IPR042206">
    <property type="entry name" value="CRISPR-assoc_Cas1_C"/>
</dbReference>
<comment type="similarity">
    <text evidence="10">Belongs to the CRISPR-associated endonuclease Cas1 family.</text>
</comment>
<keyword evidence="12" id="KW-1185">Reference proteome</keyword>
<comment type="cofactor">
    <cofactor evidence="10">
        <name>Mg(2+)</name>
        <dbReference type="ChEBI" id="CHEBI:18420"/>
    </cofactor>
    <cofactor evidence="10">
        <name>Mn(2+)</name>
        <dbReference type="ChEBI" id="CHEBI:29035"/>
    </cofactor>
</comment>
<evidence type="ECO:0000256" key="1">
    <source>
        <dbReference type="ARBA" id="ARBA00022722"/>
    </source>
</evidence>
<evidence type="ECO:0000256" key="6">
    <source>
        <dbReference type="ARBA" id="ARBA00023118"/>
    </source>
</evidence>
<evidence type="ECO:0000256" key="2">
    <source>
        <dbReference type="ARBA" id="ARBA00022723"/>
    </source>
</evidence>
<accession>A0A9E8HP96</accession>
<evidence type="ECO:0000256" key="10">
    <source>
        <dbReference type="HAMAP-Rule" id="MF_01470"/>
    </source>
</evidence>
<keyword evidence="1 10" id="KW-0540">Nuclease</keyword>
<gene>
    <name evidence="10 11" type="primary">cas1</name>
    <name evidence="11" type="ORF">NNL22_08495</name>
</gene>
<dbReference type="GO" id="GO:0043571">
    <property type="term" value="P:maintenance of CRISPR repeat elements"/>
    <property type="evidence" value="ECO:0007669"/>
    <property type="project" value="UniProtKB-UniRule"/>
</dbReference>
<dbReference type="CDD" id="cd09634">
    <property type="entry name" value="Cas1_I-II-III"/>
    <property type="match status" value="1"/>
</dbReference>
<name>A0A9E8HP96_9ALTE</name>
<dbReference type="NCBIfam" id="TIGR00287">
    <property type="entry name" value="cas1"/>
    <property type="match status" value="1"/>
</dbReference>
<dbReference type="HAMAP" id="MF_01470">
    <property type="entry name" value="Cas1"/>
    <property type="match status" value="1"/>
</dbReference>
<dbReference type="GO" id="GO:0051607">
    <property type="term" value="P:defense response to virus"/>
    <property type="evidence" value="ECO:0007669"/>
    <property type="project" value="UniProtKB-UniRule"/>
</dbReference>
<proteinExistence type="inferred from homology"/>
<feature type="binding site" evidence="10">
    <location>
        <position position="224"/>
    </location>
    <ligand>
        <name>Mn(2+)</name>
        <dbReference type="ChEBI" id="CHEBI:29035"/>
    </ligand>
</feature>
<reference evidence="11" key="1">
    <citation type="submission" date="2022-07" db="EMBL/GenBank/DDBJ databases">
        <title>Alkalimarinus sp. nov., isolated from gut of a Alitta virens.</title>
        <authorList>
            <person name="Yang A.I."/>
            <person name="Shin N.-R."/>
        </authorList>
    </citation>
    <scope>NUCLEOTIDE SEQUENCE</scope>
    <source>
        <strain evidence="11">FA028</strain>
    </source>
</reference>
<dbReference type="InterPro" id="IPR042211">
    <property type="entry name" value="CRISPR-assoc_Cas1_N"/>
</dbReference>
<comment type="function">
    <text evidence="10">CRISPR (clustered regularly interspaced short palindromic repeat), is an adaptive immune system that provides protection against mobile genetic elements (viruses, transposable elements and conjugative plasmids). CRISPR clusters contain spacers, sequences complementary to antecedent mobile elements, and target invading nucleic acids. CRISPR clusters are transcribed and processed into CRISPR RNA (crRNA). Acts as a dsDNA endonuclease. Involved in the integration of spacer DNA into the CRISPR cassette.</text>
</comment>
<dbReference type="EMBL" id="CP101527">
    <property type="protein sequence ID" value="UZW76606.1"/>
    <property type="molecule type" value="Genomic_DNA"/>
</dbReference>
<dbReference type="GO" id="GO:0046872">
    <property type="term" value="F:metal ion binding"/>
    <property type="evidence" value="ECO:0007669"/>
    <property type="project" value="UniProtKB-UniRule"/>
</dbReference>
<evidence type="ECO:0000313" key="12">
    <source>
        <dbReference type="Proteomes" id="UP001164472"/>
    </source>
</evidence>
<dbReference type="GO" id="GO:0003677">
    <property type="term" value="F:DNA binding"/>
    <property type="evidence" value="ECO:0007669"/>
    <property type="project" value="UniProtKB-KW"/>
</dbReference>
<protein>
    <recommendedName>
        <fullName evidence="10">CRISPR-associated endonuclease Cas1</fullName>
        <ecNumber evidence="10">3.1.-.-</ecNumber>
    </recommendedName>
</protein>
<keyword evidence="3 10" id="KW-0255">Endonuclease</keyword>
<evidence type="ECO:0000256" key="3">
    <source>
        <dbReference type="ARBA" id="ARBA00022759"/>
    </source>
</evidence>
<keyword evidence="2 10" id="KW-0479">Metal-binding</keyword>
<feature type="binding site" evidence="10">
    <location>
        <position position="239"/>
    </location>
    <ligand>
        <name>Mn(2+)</name>
        <dbReference type="ChEBI" id="CHEBI:29035"/>
    </ligand>
</feature>
<dbReference type="GO" id="GO:0004519">
    <property type="term" value="F:endonuclease activity"/>
    <property type="evidence" value="ECO:0007669"/>
    <property type="project" value="UniProtKB-UniRule"/>
</dbReference>
<dbReference type="Gene3D" id="3.100.10.20">
    <property type="entry name" value="CRISPR-associated endonuclease Cas1, N-terminal domain"/>
    <property type="match status" value="1"/>
</dbReference>
<dbReference type="Gene3D" id="1.20.120.920">
    <property type="entry name" value="CRISPR-associated endonuclease Cas1, C-terminal domain"/>
    <property type="match status" value="1"/>
</dbReference>
<evidence type="ECO:0000256" key="9">
    <source>
        <dbReference type="ARBA" id="ARBA00038592"/>
    </source>
</evidence>
<dbReference type="InterPro" id="IPR050646">
    <property type="entry name" value="Cas1"/>
</dbReference>
<keyword evidence="8 10" id="KW-0464">Manganese</keyword>
<dbReference type="AlphaFoldDB" id="A0A9E8HP96"/>
<dbReference type="KEGG" id="asem:NNL22_08495"/>
<evidence type="ECO:0000313" key="11">
    <source>
        <dbReference type="EMBL" id="UZW76606.1"/>
    </source>
</evidence>
<dbReference type="InterPro" id="IPR002729">
    <property type="entry name" value="CRISPR-assoc_Cas1"/>
</dbReference>
<keyword evidence="4 10" id="KW-0378">Hydrolase</keyword>
<dbReference type="PANTHER" id="PTHR34353">
    <property type="entry name" value="CRISPR-ASSOCIATED ENDONUCLEASE CAS1 1"/>
    <property type="match status" value="1"/>
</dbReference>
<dbReference type="PANTHER" id="PTHR34353:SF2">
    <property type="entry name" value="CRISPR-ASSOCIATED ENDONUCLEASE CAS1 1"/>
    <property type="match status" value="1"/>
</dbReference>
<comment type="subunit">
    <text evidence="9 10">Homodimer, forms a heterotetramer with a Cas2 homodimer.</text>
</comment>
<sequence>MDIIIDRAGMGLRMETKHCLRIEKDGSLLQRIPTQHIDSVVLSVKTALESNVLQALNENDIPFVLLPGRYNKEAVQLEGSSKGSIVARSRQFRLYENEATKLLLIKSIVSKKCQSIIYAAETLRLEGYRDIEGFCESDLKVWLRKINQAKGADELRGIEGAISRHWFSLMQHIIPIKWAFFNRNRRPPKDPVNALLSLSYTLCLSELKSAIQWRGLDSALGYLHEIVPGRPSLALDLIEPLRPIIDLFVINIVLTERVDLDDFSGNSPATISAMEQPIRLSKNGRKKFYIAWHQWKQQPVIAKARGGKLVHFCNNEVAADDFDLKRLCYLLSSSFSQLQASIEQGAQLCETQKGDS</sequence>
<dbReference type="GO" id="GO:0016787">
    <property type="term" value="F:hydrolase activity"/>
    <property type="evidence" value="ECO:0007669"/>
    <property type="project" value="UniProtKB-KW"/>
</dbReference>